<organism evidence="8 9">
    <name type="scientific">Babjeviella inositovora NRRL Y-12698</name>
    <dbReference type="NCBI Taxonomy" id="984486"/>
    <lineage>
        <taxon>Eukaryota</taxon>
        <taxon>Fungi</taxon>
        <taxon>Dikarya</taxon>
        <taxon>Ascomycota</taxon>
        <taxon>Saccharomycotina</taxon>
        <taxon>Pichiomycetes</taxon>
        <taxon>Serinales incertae sedis</taxon>
        <taxon>Babjeviella</taxon>
    </lineage>
</organism>
<comment type="cofactor">
    <cofactor evidence="1">
        <name>FMN</name>
        <dbReference type="ChEBI" id="CHEBI:58210"/>
    </cofactor>
</comment>
<reference evidence="9" key="1">
    <citation type="submission" date="2016-05" db="EMBL/GenBank/DDBJ databases">
        <title>Comparative genomics of biotechnologically important yeasts.</title>
        <authorList>
            <consortium name="DOE Joint Genome Institute"/>
            <person name="Riley R."/>
            <person name="Haridas S."/>
            <person name="Wolfe K.H."/>
            <person name="Lopes M.R."/>
            <person name="Hittinger C.T."/>
            <person name="Goker M."/>
            <person name="Salamov A."/>
            <person name="Wisecaver J."/>
            <person name="Long T.M."/>
            <person name="Aerts A.L."/>
            <person name="Barry K."/>
            <person name="Choi C."/>
            <person name="Clum A."/>
            <person name="Coughlan A.Y."/>
            <person name="Deshpande S."/>
            <person name="Douglass A.P."/>
            <person name="Hanson S.J."/>
            <person name="Klenk H.-P."/>
            <person name="Labutti K."/>
            <person name="Lapidus A."/>
            <person name="Lindquist E."/>
            <person name="Lipzen A."/>
            <person name="Meier-Kolthoff J.P."/>
            <person name="Ohm R.A."/>
            <person name="Otillar R.P."/>
            <person name="Pangilinan J."/>
            <person name="Peng Y."/>
            <person name="Rokas A."/>
            <person name="Rosa C.A."/>
            <person name="Scheuner C."/>
            <person name="Sibirny A.A."/>
            <person name="Slot J.C."/>
            <person name="Stielow J.B."/>
            <person name="Sun H."/>
            <person name="Kurtzman C.P."/>
            <person name="Blackwell M."/>
            <person name="Grigoriev I.V."/>
            <person name="Jeffries T.W."/>
        </authorList>
    </citation>
    <scope>NUCLEOTIDE SEQUENCE [LARGE SCALE GENOMIC DNA]</scope>
    <source>
        <strain evidence="9">NRRL Y-12698</strain>
    </source>
</reference>
<dbReference type="PANTHER" id="PTHR22893:SF91">
    <property type="entry name" value="NADPH DEHYDROGENASE 2-RELATED"/>
    <property type="match status" value="1"/>
</dbReference>
<dbReference type="Gene3D" id="3.20.20.70">
    <property type="entry name" value="Aldolase class I"/>
    <property type="match status" value="1"/>
</dbReference>
<dbReference type="GO" id="GO:0042562">
    <property type="term" value="F:hormone binding"/>
    <property type="evidence" value="ECO:0007669"/>
    <property type="project" value="UniProtKB-ARBA"/>
</dbReference>
<keyword evidence="3" id="KW-0288">FMN</keyword>
<gene>
    <name evidence="8" type="ORF">BABINDRAFT_163641</name>
</gene>
<evidence type="ECO:0000313" key="9">
    <source>
        <dbReference type="Proteomes" id="UP000094336"/>
    </source>
</evidence>
<evidence type="ECO:0000256" key="1">
    <source>
        <dbReference type="ARBA" id="ARBA00001917"/>
    </source>
</evidence>
<comment type="similarity">
    <text evidence="2">Belongs to the NADH:flavin oxidoreductase/NADH oxidase family.</text>
</comment>
<keyword evidence="9" id="KW-1185">Reference proteome</keyword>
<dbReference type="CDD" id="cd02933">
    <property type="entry name" value="OYE_like_FMN"/>
    <property type="match status" value="1"/>
</dbReference>
<evidence type="ECO:0000256" key="2">
    <source>
        <dbReference type="ARBA" id="ARBA00005979"/>
    </source>
</evidence>
<dbReference type="GO" id="GO:0003959">
    <property type="term" value="F:NADPH dehydrogenase activity"/>
    <property type="evidence" value="ECO:0007669"/>
    <property type="project" value="TreeGrafter"/>
</dbReference>
<evidence type="ECO:0000259" key="7">
    <source>
        <dbReference type="Pfam" id="PF00724"/>
    </source>
</evidence>
<name>A0A1E3QI73_9ASCO</name>
<evidence type="ECO:0000256" key="3">
    <source>
        <dbReference type="ARBA" id="ARBA00022643"/>
    </source>
</evidence>
<dbReference type="GeneID" id="30147876"/>
<dbReference type="InterPro" id="IPR001155">
    <property type="entry name" value="OxRdtase_FMN_N"/>
</dbReference>
<accession>A0A1E3QI73</accession>
<dbReference type="STRING" id="984486.A0A1E3QI73"/>
<dbReference type="GO" id="GO:0010181">
    <property type="term" value="F:FMN binding"/>
    <property type="evidence" value="ECO:0007669"/>
    <property type="project" value="InterPro"/>
</dbReference>
<sequence length="378" mass="42205">MTVQPLADTNLFKPIQVGRYQLQHRVVLAPLTRYRNDTDQAPTELAVEYYSQRSSKAGTLLITEATFISAAAGGYDLAPGIWSGKQITQWNRVFNKVHENKSFIFVQLWHLGRASKPDALKARGLPYVSSSANYITDEDKQLAKKVGNELRSLTIDEIKQTVKNYAQAAANAIKAGADGVEIHGANGYLPDQFIQAVSNKRADQYGGSVENRVRFVLEIVDAVVAEVGADRTGIRFSPWGTFGGMGGAEYNPEEPFGYLLEQLEKRAQEGRRLAYVHLHEPRTGALFSAHESVAGDNSFAYKKWSGTVIRAGAYHTDYNITKKDVNQNDRTLVAFGRTFIANPDLPERLEKGWELNKYNRDDFYGIGAKGYIDYPFHK</sequence>
<evidence type="ECO:0000256" key="4">
    <source>
        <dbReference type="ARBA" id="ARBA00056646"/>
    </source>
</evidence>
<dbReference type="EMBL" id="KV454441">
    <property type="protein sequence ID" value="ODQ77396.1"/>
    <property type="molecule type" value="Genomic_DNA"/>
</dbReference>
<feature type="domain" description="NADH:flavin oxidoreductase/NADH oxidase N-terminal" evidence="7">
    <location>
        <begin position="10"/>
        <end position="356"/>
    </location>
</feature>
<keyword evidence="3" id="KW-0285">Flavoprotein</keyword>
<comment type="function">
    <text evidence="4">Oxidoreductase that binds mammalian estrogens with high affinity.</text>
</comment>
<dbReference type="PANTHER" id="PTHR22893">
    <property type="entry name" value="NADH OXIDOREDUCTASE-RELATED"/>
    <property type="match status" value="1"/>
</dbReference>
<dbReference type="InterPro" id="IPR045247">
    <property type="entry name" value="Oye-like"/>
</dbReference>
<proteinExistence type="inferred from homology"/>
<dbReference type="RefSeq" id="XP_018982724.1">
    <property type="nucleotide sequence ID" value="XM_019130023.1"/>
</dbReference>
<evidence type="ECO:0000313" key="8">
    <source>
        <dbReference type="EMBL" id="ODQ77396.1"/>
    </source>
</evidence>
<dbReference type="Proteomes" id="UP000094336">
    <property type="component" value="Unassembled WGS sequence"/>
</dbReference>
<dbReference type="FunFam" id="3.20.20.70:FF:000138">
    <property type="entry name" value="NADPH dehydrogenase 1"/>
    <property type="match status" value="1"/>
</dbReference>
<dbReference type="Pfam" id="PF00724">
    <property type="entry name" value="Oxidored_FMN"/>
    <property type="match status" value="1"/>
</dbReference>
<dbReference type="OrthoDB" id="276546at2759"/>
<protein>
    <recommendedName>
        <fullName evidence="5">Probable NADPH dehydrogenase</fullName>
    </recommendedName>
    <alternativeName>
        <fullName evidence="6">Estrogen-binding protein</fullName>
    </alternativeName>
</protein>
<dbReference type="InterPro" id="IPR013785">
    <property type="entry name" value="Aldolase_TIM"/>
</dbReference>
<evidence type="ECO:0000256" key="6">
    <source>
        <dbReference type="ARBA" id="ARBA00075326"/>
    </source>
</evidence>
<dbReference type="SUPFAM" id="SSF51395">
    <property type="entry name" value="FMN-linked oxidoreductases"/>
    <property type="match status" value="1"/>
</dbReference>
<dbReference type="AlphaFoldDB" id="A0A1E3QI73"/>
<evidence type="ECO:0000256" key="5">
    <source>
        <dbReference type="ARBA" id="ARBA00067604"/>
    </source>
</evidence>